<evidence type="ECO:0000256" key="8">
    <source>
        <dbReference type="SAM" id="Phobius"/>
    </source>
</evidence>
<dbReference type="RefSeq" id="WP_170122369.1">
    <property type="nucleotide sequence ID" value="NZ_QKZI01000005.1"/>
</dbReference>
<feature type="transmembrane region" description="Helical" evidence="8">
    <location>
        <begin position="247"/>
        <end position="272"/>
    </location>
</feature>
<feature type="transmembrane region" description="Helical" evidence="8">
    <location>
        <begin position="336"/>
        <end position="358"/>
    </location>
</feature>
<dbReference type="Proteomes" id="UP000248646">
    <property type="component" value="Unassembled WGS sequence"/>
</dbReference>
<dbReference type="GO" id="GO:0140359">
    <property type="term" value="F:ABC-type transporter activity"/>
    <property type="evidence" value="ECO:0007669"/>
    <property type="project" value="InterPro"/>
</dbReference>
<evidence type="ECO:0000256" key="7">
    <source>
        <dbReference type="ARBA" id="ARBA00023136"/>
    </source>
</evidence>
<gene>
    <name evidence="10" type="ORF">C7437_10542</name>
</gene>
<evidence type="ECO:0000256" key="6">
    <source>
        <dbReference type="ARBA" id="ARBA00022989"/>
    </source>
</evidence>
<evidence type="ECO:0000259" key="9">
    <source>
        <dbReference type="PROSITE" id="PS51012"/>
    </source>
</evidence>
<name>A0A2W7N0I0_9BACI</name>
<feature type="transmembrane region" description="Helical" evidence="8">
    <location>
        <begin position="171"/>
        <end position="191"/>
    </location>
</feature>
<dbReference type="AlphaFoldDB" id="A0A2W7N0I0"/>
<keyword evidence="11" id="KW-1185">Reference proteome</keyword>
<dbReference type="Pfam" id="PF12698">
    <property type="entry name" value="ABC2_membrane_3"/>
    <property type="match status" value="1"/>
</dbReference>
<reference evidence="10 11" key="1">
    <citation type="submission" date="2018-06" db="EMBL/GenBank/DDBJ databases">
        <title>Genomic Encyclopedia of Type Strains, Phase IV (KMG-IV): sequencing the most valuable type-strain genomes for metagenomic binning, comparative biology and taxonomic classification.</title>
        <authorList>
            <person name="Goeker M."/>
        </authorList>
    </citation>
    <scope>NUCLEOTIDE SEQUENCE [LARGE SCALE GENOMIC DNA]</scope>
    <source>
        <strain evidence="10 11">DSM 5</strain>
    </source>
</reference>
<protein>
    <submittedName>
        <fullName evidence="10">ABC-2 type transport system permease protein</fullName>
    </submittedName>
</protein>
<comment type="caution">
    <text evidence="10">The sequence shown here is derived from an EMBL/GenBank/DDBJ whole genome shotgun (WGS) entry which is preliminary data.</text>
</comment>
<feature type="transmembrane region" description="Helical" evidence="8">
    <location>
        <begin position="212"/>
        <end position="235"/>
    </location>
</feature>
<dbReference type="InterPro" id="IPR051449">
    <property type="entry name" value="ABC-2_transporter_component"/>
</dbReference>
<keyword evidence="5 8" id="KW-0812">Transmembrane</keyword>
<evidence type="ECO:0000313" key="10">
    <source>
        <dbReference type="EMBL" id="PZX03845.1"/>
    </source>
</evidence>
<evidence type="ECO:0000256" key="4">
    <source>
        <dbReference type="ARBA" id="ARBA00022475"/>
    </source>
</evidence>
<feature type="transmembrane region" description="Helical" evidence="8">
    <location>
        <begin position="279"/>
        <end position="299"/>
    </location>
</feature>
<feature type="transmembrane region" description="Helical" evidence="8">
    <location>
        <begin position="16"/>
        <end position="34"/>
    </location>
</feature>
<evidence type="ECO:0000256" key="3">
    <source>
        <dbReference type="ARBA" id="ARBA00022448"/>
    </source>
</evidence>
<dbReference type="InterPro" id="IPR047817">
    <property type="entry name" value="ABC2_TM_bact-type"/>
</dbReference>
<organism evidence="10 11">
    <name type="scientific">Psychrobacillus insolitus</name>
    <dbReference type="NCBI Taxonomy" id="1461"/>
    <lineage>
        <taxon>Bacteria</taxon>
        <taxon>Bacillati</taxon>
        <taxon>Bacillota</taxon>
        <taxon>Bacilli</taxon>
        <taxon>Bacillales</taxon>
        <taxon>Bacillaceae</taxon>
        <taxon>Psychrobacillus</taxon>
    </lineage>
</organism>
<keyword evidence="4" id="KW-1003">Cell membrane</keyword>
<evidence type="ECO:0000256" key="2">
    <source>
        <dbReference type="ARBA" id="ARBA00007783"/>
    </source>
</evidence>
<dbReference type="InterPro" id="IPR013525">
    <property type="entry name" value="ABC2_TM"/>
</dbReference>
<proteinExistence type="inferred from homology"/>
<comment type="subcellular location">
    <subcellularLocation>
        <location evidence="1">Cell membrane</location>
        <topology evidence="1">Multi-pass membrane protein</topology>
    </subcellularLocation>
</comment>
<keyword evidence="6 8" id="KW-1133">Transmembrane helix</keyword>
<evidence type="ECO:0000313" key="11">
    <source>
        <dbReference type="Proteomes" id="UP000248646"/>
    </source>
</evidence>
<keyword evidence="7 8" id="KW-0472">Membrane</keyword>
<comment type="similarity">
    <text evidence="2">Belongs to the ABC-2 integral membrane protein family.</text>
</comment>
<keyword evidence="3" id="KW-0813">Transport</keyword>
<evidence type="ECO:0000256" key="5">
    <source>
        <dbReference type="ARBA" id="ARBA00022692"/>
    </source>
</evidence>
<dbReference type="EMBL" id="QKZI01000005">
    <property type="protein sequence ID" value="PZX03845.1"/>
    <property type="molecule type" value="Genomic_DNA"/>
</dbReference>
<dbReference type="PANTHER" id="PTHR30294">
    <property type="entry name" value="MEMBRANE COMPONENT OF ABC TRANSPORTER YHHJ-RELATED"/>
    <property type="match status" value="1"/>
</dbReference>
<evidence type="ECO:0000256" key="1">
    <source>
        <dbReference type="ARBA" id="ARBA00004651"/>
    </source>
</evidence>
<accession>A0A2W7N0I0</accession>
<dbReference type="PANTHER" id="PTHR30294:SF38">
    <property type="entry name" value="TRANSPORT PERMEASE PROTEIN"/>
    <property type="match status" value="1"/>
</dbReference>
<feature type="domain" description="ABC transmembrane type-2" evidence="9">
    <location>
        <begin position="133"/>
        <end position="361"/>
    </location>
</feature>
<dbReference type="GO" id="GO:0005886">
    <property type="term" value="C:plasma membrane"/>
    <property type="evidence" value="ECO:0007669"/>
    <property type="project" value="UniProtKB-SubCell"/>
</dbReference>
<dbReference type="PROSITE" id="PS51012">
    <property type="entry name" value="ABC_TM2"/>
    <property type="match status" value="1"/>
</dbReference>
<sequence>MTGIWIARLQSLKRKPLLLIFMTLMTVVMAYVLGSSSNGTTNIYVALDESGKSQEVWKELNEVEGYTFHKMTKNELLLKVNEDMDTIGVLINEDTYSVFAGTESDTVRSLSLAIESKFNELAFKDQVIQASGESTWVEIEKSLEENEAFQVKVDAMDASQIFRYDNALQGLFGFMLFFVFYTISINVQFILEDKQSGIWNRLKLASVSRFQLYFGHLSFSYVIGFVQILLVISMFRYILGVNMYGGFWKVVVISAFYVLLVMAISIFVISLVKTVSQSSVIISLLAVAFAMIGGAYWPLEIVESEVMLVLKWISPVFYAMEALKRVTIYEETLSSVWTYLSMMVGLAVIMLAVGITLLEKRTERYHSSE</sequence>